<keyword evidence="3" id="KW-1185">Reference proteome</keyword>
<organism evidence="2 3">
    <name type="scientific">Aureobasidium vineae</name>
    <dbReference type="NCBI Taxonomy" id="2773715"/>
    <lineage>
        <taxon>Eukaryota</taxon>
        <taxon>Fungi</taxon>
        <taxon>Dikarya</taxon>
        <taxon>Ascomycota</taxon>
        <taxon>Pezizomycotina</taxon>
        <taxon>Dothideomycetes</taxon>
        <taxon>Dothideomycetidae</taxon>
        <taxon>Dothideales</taxon>
        <taxon>Saccotheciaceae</taxon>
        <taxon>Aureobasidium</taxon>
    </lineage>
</organism>
<gene>
    <name evidence="2" type="ORF">AWRI4619_LOCUS1363</name>
</gene>
<sequence length="239" mass="27401">MPVRPATWADLKPASRIAALAFWEDELHGARLHPHRSRHPKSFERFFLHDLRESYFDAGTHVWISHPEHHPEEVTGMAVWMRTGDGGKRLQARQSWLRWLMSRLILPVYNKIDLLVHPNNAADAAGWRDMENSFPFMEQYFGKPGYDETWDLVLLFQAPQYQGCGYGRELVRWGLDRAKEEGIRVSLVSTKGAEGFYIKLGIDEHVGNASDGGEKNPFHDLSGGKILFSKKFDKAVEEV</sequence>
<dbReference type="Gene3D" id="3.40.630.30">
    <property type="match status" value="1"/>
</dbReference>
<evidence type="ECO:0000313" key="3">
    <source>
        <dbReference type="Proteomes" id="UP000716446"/>
    </source>
</evidence>
<name>A0A9N8J8L1_9PEZI</name>
<proteinExistence type="predicted"/>
<reference evidence="2" key="1">
    <citation type="submission" date="2020-06" db="EMBL/GenBank/DDBJ databases">
        <authorList>
            <person name="Onetto C."/>
        </authorList>
    </citation>
    <scope>NUCLEOTIDE SEQUENCE</scope>
</reference>
<dbReference type="EMBL" id="CAIJEN010000001">
    <property type="protein sequence ID" value="CAD0082796.1"/>
    <property type="molecule type" value="Genomic_DNA"/>
</dbReference>
<feature type="domain" description="N-acetyltransferase" evidence="1">
    <location>
        <begin position="67"/>
        <end position="233"/>
    </location>
</feature>
<dbReference type="InterPro" id="IPR000182">
    <property type="entry name" value="GNAT_dom"/>
</dbReference>
<dbReference type="GO" id="GO:0016747">
    <property type="term" value="F:acyltransferase activity, transferring groups other than amino-acyl groups"/>
    <property type="evidence" value="ECO:0007669"/>
    <property type="project" value="InterPro"/>
</dbReference>
<dbReference type="AlphaFoldDB" id="A0A9N8J8L1"/>
<evidence type="ECO:0000313" key="2">
    <source>
        <dbReference type="EMBL" id="CAD0082796.1"/>
    </source>
</evidence>
<accession>A0A9N8J8L1</accession>
<comment type="caution">
    <text evidence="2">The sequence shown here is derived from an EMBL/GenBank/DDBJ whole genome shotgun (WGS) entry which is preliminary data.</text>
</comment>
<dbReference type="InterPro" id="IPR016181">
    <property type="entry name" value="Acyl_CoA_acyltransferase"/>
</dbReference>
<dbReference type="PROSITE" id="PS51186">
    <property type="entry name" value="GNAT"/>
    <property type="match status" value="1"/>
</dbReference>
<dbReference type="SUPFAM" id="SSF55729">
    <property type="entry name" value="Acyl-CoA N-acyltransferases (Nat)"/>
    <property type="match status" value="1"/>
</dbReference>
<dbReference type="PANTHER" id="PTHR42791">
    <property type="entry name" value="GNAT FAMILY ACETYLTRANSFERASE"/>
    <property type="match status" value="1"/>
</dbReference>
<dbReference type="Pfam" id="PF00583">
    <property type="entry name" value="Acetyltransf_1"/>
    <property type="match status" value="1"/>
</dbReference>
<protein>
    <recommendedName>
        <fullName evidence="1">N-acetyltransferase domain-containing protein</fullName>
    </recommendedName>
</protein>
<dbReference type="CDD" id="cd04301">
    <property type="entry name" value="NAT_SF"/>
    <property type="match status" value="1"/>
</dbReference>
<dbReference type="PANTHER" id="PTHR42791:SF16">
    <property type="entry name" value="N-ACETYLTRANSFERASE DOMAIN-CONTAINING PROTEIN"/>
    <property type="match status" value="1"/>
</dbReference>
<evidence type="ECO:0000259" key="1">
    <source>
        <dbReference type="PROSITE" id="PS51186"/>
    </source>
</evidence>
<dbReference type="InterPro" id="IPR052523">
    <property type="entry name" value="Trichothecene_AcTrans"/>
</dbReference>
<dbReference type="Proteomes" id="UP000716446">
    <property type="component" value="Unassembled WGS sequence"/>
</dbReference>